<feature type="active site" description="Proton donor" evidence="6">
    <location>
        <position position="192"/>
    </location>
</feature>
<evidence type="ECO:0000256" key="5">
    <source>
        <dbReference type="PIRNR" id="PIRNR000109"/>
    </source>
</evidence>
<dbReference type="GO" id="GO:0006098">
    <property type="term" value="P:pentose-phosphate shunt"/>
    <property type="evidence" value="ECO:0007669"/>
    <property type="project" value="UniProtKB-UniPathway"/>
</dbReference>
<feature type="binding site" description="in other chain" evidence="7">
    <location>
        <position position="193"/>
    </location>
    <ligand>
        <name>substrate</name>
        <note>ligand shared between dimeric partners</note>
    </ligand>
</feature>
<evidence type="ECO:0000313" key="11">
    <source>
        <dbReference type="EMBL" id="QBO36267.1"/>
    </source>
</evidence>
<dbReference type="InterPro" id="IPR006114">
    <property type="entry name" value="6PGDH_C"/>
</dbReference>
<keyword evidence="4 9" id="KW-0311">Gluconate utilization</keyword>
<evidence type="ECO:0000259" key="10">
    <source>
        <dbReference type="SMART" id="SM01350"/>
    </source>
</evidence>
<dbReference type="InterPro" id="IPR006183">
    <property type="entry name" value="Pgluconate_DH"/>
</dbReference>
<dbReference type="PROSITE" id="PS00461">
    <property type="entry name" value="6PGD"/>
    <property type="match status" value="1"/>
</dbReference>
<feature type="binding site" evidence="8">
    <location>
        <begin position="11"/>
        <end position="16"/>
    </location>
    <ligand>
        <name>NADP(+)</name>
        <dbReference type="ChEBI" id="CHEBI:58349"/>
    </ligand>
</feature>
<dbReference type="GO" id="GO:0004616">
    <property type="term" value="F:phosphogluconate dehydrogenase (decarboxylating) activity"/>
    <property type="evidence" value="ECO:0007669"/>
    <property type="project" value="UniProtKB-EC"/>
</dbReference>
<dbReference type="InterPro" id="IPR008927">
    <property type="entry name" value="6-PGluconate_DH-like_C_sf"/>
</dbReference>
<dbReference type="OrthoDB" id="9804542at2"/>
<dbReference type="Pfam" id="PF03446">
    <property type="entry name" value="NAD_binding_2"/>
    <property type="match status" value="1"/>
</dbReference>
<dbReference type="NCBIfam" id="TIGR00873">
    <property type="entry name" value="gnd"/>
    <property type="match status" value="1"/>
</dbReference>
<sequence length="475" mass="52449">MTELANIGVVGMAVMGKNLALNIESRGYTVAIFNRSASKVEQVMKDHAEKKLVPSYSPEEFVNSLEKPRRIIMMVKAGAGTDETIQTLLPFLDKGDVLIDGGNTFFEDTMRRNAELDNSGINFIGMGVSGGELGALHGPSMMPGGQKEAYDLVAPILDQISAKADEDGEPCVTYIGPNGAGHYVKMVHNGIEYGDMQLIAESYDVMREMLGMSVEEIAAVFAEWSKGELKSYLIDITAEILTRKDDEGSDDPIVDKILDAAGNKGTGKWSSQNALELGVPQSLITESVYARYISALKDERVAASKVLPKPAGGKVELDKEVVIEMIRKALYFSKIMSYAQGFEQMRVASEHYDWDLNFGDLAKIWRNGCIIRATFLQNITEAYNKDAKLQNLLLDDYFLNITKEYQESVRDLVGLAVKAGVPVPGLSAAIAYFDSYRSAVLPANLIQAQRDYFGAHTYKRVDKEGTFHYTWYDEA</sequence>
<dbReference type="NCBIfam" id="NF006765">
    <property type="entry name" value="PRK09287.1"/>
    <property type="match status" value="1"/>
</dbReference>
<evidence type="ECO:0000256" key="3">
    <source>
        <dbReference type="ARBA" id="ARBA00023002"/>
    </source>
</evidence>
<dbReference type="EC" id="1.1.1.44" evidence="5 9"/>
<dbReference type="Pfam" id="PF00393">
    <property type="entry name" value="6PGD"/>
    <property type="match status" value="1"/>
</dbReference>
<dbReference type="PIRSF" id="PIRSF000109">
    <property type="entry name" value="6PGD"/>
    <property type="match status" value="1"/>
</dbReference>
<comment type="pathway">
    <text evidence="5 9">Carbohydrate degradation; pentose phosphate pathway; D-ribulose 5-phosphate from D-glucose 6-phosphate (oxidative stage): step 3/3.</text>
</comment>
<proteinExistence type="inferred from homology"/>
<dbReference type="FunFam" id="1.20.5.320:FF:000001">
    <property type="entry name" value="6-phosphogluconate dehydrogenase, decarboxylating"/>
    <property type="match status" value="1"/>
</dbReference>
<feature type="binding site" evidence="7">
    <location>
        <position position="450"/>
    </location>
    <ligand>
        <name>substrate</name>
        <note>ligand shared between dimeric partners</note>
    </ligand>
</feature>
<comment type="subunit">
    <text evidence="2 5">Homodimer.</text>
</comment>
<keyword evidence="5 9" id="KW-0521">NADP</keyword>
<dbReference type="Gene3D" id="3.40.50.720">
    <property type="entry name" value="NAD(P)-binding Rossmann-like Domain"/>
    <property type="match status" value="1"/>
</dbReference>
<feature type="binding site" evidence="7">
    <location>
        <position position="456"/>
    </location>
    <ligand>
        <name>substrate</name>
        <note>ligand shared between dimeric partners</note>
    </ligand>
</feature>
<dbReference type="FunFam" id="1.10.1040.10:FF:000002">
    <property type="entry name" value="6-phosphogluconate dehydrogenase, decarboxylating"/>
    <property type="match status" value="1"/>
</dbReference>
<evidence type="ECO:0000256" key="4">
    <source>
        <dbReference type="ARBA" id="ARBA00023064"/>
    </source>
</evidence>
<dbReference type="InterPro" id="IPR036291">
    <property type="entry name" value="NAD(P)-bd_dom_sf"/>
</dbReference>
<keyword evidence="3 5" id="KW-0560">Oxidoreductase</keyword>
<feature type="binding site" evidence="8">
    <location>
        <position position="103"/>
    </location>
    <ligand>
        <name>NADP(+)</name>
        <dbReference type="ChEBI" id="CHEBI:58349"/>
    </ligand>
</feature>
<feature type="binding site" description="in other chain" evidence="7">
    <location>
        <begin position="129"/>
        <end position="131"/>
    </location>
    <ligand>
        <name>substrate</name>
        <note>ligand shared between dimeric partners</note>
    </ligand>
</feature>
<dbReference type="RefSeq" id="WP_133363344.1">
    <property type="nucleotide sequence ID" value="NZ_CP037940.1"/>
</dbReference>
<dbReference type="SUPFAM" id="SSF51735">
    <property type="entry name" value="NAD(P)-binding Rossmann-fold domains"/>
    <property type="match status" value="1"/>
</dbReference>
<dbReference type="InterPro" id="IPR006184">
    <property type="entry name" value="6PGdom_BS"/>
</dbReference>
<dbReference type="SMART" id="SM01350">
    <property type="entry name" value="6PGD"/>
    <property type="match status" value="1"/>
</dbReference>
<dbReference type="FunFam" id="3.40.50.720:FF:000007">
    <property type="entry name" value="6-phosphogluconate dehydrogenase, decarboxylating"/>
    <property type="match status" value="1"/>
</dbReference>
<feature type="binding site" description="in other chain" evidence="7">
    <location>
        <position position="103"/>
    </location>
    <ligand>
        <name>substrate</name>
        <note>ligand shared between dimeric partners</note>
    </ligand>
</feature>
<comment type="catalytic activity">
    <reaction evidence="5 9">
        <text>6-phospho-D-gluconate + NADP(+) = D-ribulose 5-phosphate + CO2 + NADPH</text>
        <dbReference type="Rhea" id="RHEA:10116"/>
        <dbReference type="ChEBI" id="CHEBI:16526"/>
        <dbReference type="ChEBI" id="CHEBI:57783"/>
        <dbReference type="ChEBI" id="CHEBI:58121"/>
        <dbReference type="ChEBI" id="CHEBI:58349"/>
        <dbReference type="ChEBI" id="CHEBI:58759"/>
        <dbReference type="EC" id="1.1.1.44"/>
    </reaction>
</comment>
<dbReference type="InterPro" id="IPR006115">
    <property type="entry name" value="6PGDH_NADP-bd"/>
</dbReference>
<dbReference type="EMBL" id="CP037940">
    <property type="protein sequence ID" value="QBO36267.1"/>
    <property type="molecule type" value="Genomic_DNA"/>
</dbReference>
<dbReference type="PRINTS" id="PR00076">
    <property type="entry name" value="6PGDHDRGNASE"/>
</dbReference>
<evidence type="ECO:0000256" key="9">
    <source>
        <dbReference type="RuleBase" id="RU000485"/>
    </source>
</evidence>
<dbReference type="SUPFAM" id="SSF48179">
    <property type="entry name" value="6-phosphogluconate dehydrogenase C-terminal domain-like"/>
    <property type="match status" value="1"/>
</dbReference>
<feature type="domain" description="6-phosphogluconate dehydrogenase C-terminal" evidence="10">
    <location>
        <begin position="181"/>
        <end position="472"/>
    </location>
</feature>
<evidence type="ECO:0000256" key="2">
    <source>
        <dbReference type="ARBA" id="ARBA00011738"/>
    </source>
</evidence>
<dbReference type="AlphaFoldDB" id="A0A4P6YUB1"/>
<dbReference type="GO" id="GO:0050661">
    <property type="term" value="F:NADP binding"/>
    <property type="evidence" value="ECO:0007669"/>
    <property type="project" value="InterPro"/>
</dbReference>
<dbReference type="Proteomes" id="UP000292886">
    <property type="component" value="Chromosome"/>
</dbReference>
<gene>
    <name evidence="11" type="primary">gndA</name>
    <name evidence="11" type="ORF">EQG49_07230</name>
</gene>
<dbReference type="InterPro" id="IPR013328">
    <property type="entry name" value="6PGD_dom2"/>
</dbReference>
<comment type="similarity">
    <text evidence="1 5 9">Belongs to the 6-phosphogluconate dehydrogenase family.</text>
</comment>
<dbReference type="KEGG" id="wei:EQG49_07230"/>
<keyword evidence="5 9" id="KW-0570">Pentose shunt</keyword>
<accession>A0A4P6YUB1</accession>
<protein>
    <recommendedName>
        <fullName evidence="5 9">6-phosphogluconate dehydrogenase, decarboxylating</fullName>
        <ecNumber evidence="5 9">1.1.1.44</ecNumber>
    </recommendedName>
</protein>
<dbReference type="GO" id="GO:0019521">
    <property type="term" value="P:D-gluconate metabolic process"/>
    <property type="evidence" value="ECO:0007669"/>
    <property type="project" value="UniProtKB-KW"/>
</dbReference>
<dbReference type="InterPro" id="IPR006113">
    <property type="entry name" value="6PGDH_Gnd/GntZ"/>
</dbReference>
<evidence type="ECO:0000256" key="8">
    <source>
        <dbReference type="PIRSR" id="PIRSR000109-3"/>
    </source>
</evidence>
<evidence type="ECO:0000313" key="12">
    <source>
        <dbReference type="Proteomes" id="UP000292886"/>
    </source>
</evidence>
<evidence type="ECO:0000256" key="6">
    <source>
        <dbReference type="PIRSR" id="PIRSR000109-1"/>
    </source>
</evidence>
<feature type="active site" description="Proton acceptor" evidence="6">
    <location>
        <position position="185"/>
    </location>
</feature>
<dbReference type="Gene3D" id="1.10.1040.10">
    <property type="entry name" value="N-(1-d-carboxylethyl)-l-norvaline Dehydrogenase, domain 2"/>
    <property type="match status" value="1"/>
</dbReference>
<evidence type="ECO:0000256" key="1">
    <source>
        <dbReference type="ARBA" id="ARBA00008419"/>
    </source>
</evidence>
<dbReference type="UniPathway" id="UPA00115">
    <property type="reaction ID" value="UER00410"/>
</dbReference>
<feature type="binding site" evidence="8">
    <location>
        <begin position="34"/>
        <end position="36"/>
    </location>
    <ligand>
        <name>NADP(+)</name>
        <dbReference type="ChEBI" id="CHEBI:58349"/>
    </ligand>
</feature>
<keyword evidence="12" id="KW-1185">Reference proteome</keyword>
<reference evidence="12" key="1">
    <citation type="submission" date="2019-03" db="EMBL/GenBank/DDBJ databases">
        <title>Weissella sp. 26KH-42 Genome sequencing.</title>
        <authorList>
            <person name="Heo J."/>
            <person name="Kim S.-J."/>
            <person name="Kim J.-S."/>
            <person name="Hong S.-B."/>
            <person name="Kwon S.-W."/>
        </authorList>
    </citation>
    <scope>NUCLEOTIDE SEQUENCE [LARGE SCALE GENOMIC DNA]</scope>
    <source>
        <strain evidence="12">26KH-42</strain>
    </source>
</reference>
<feature type="binding site" description="in other chain" evidence="7">
    <location>
        <position position="264"/>
    </location>
    <ligand>
        <name>substrate</name>
        <note>ligand shared between dimeric partners</note>
    </ligand>
</feature>
<dbReference type="Gene3D" id="1.20.5.320">
    <property type="entry name" value="6-Phosphogluconate Dehydrogenase, domain 3"/>
    <property type="match status" value="1"/>
</dbReference>
<comment type="function">
    <text evidence="5">Catalyzes the oxidative decarboxylation of 6-phosphogluconate to ribulose 5-phosphate and CO(2), with concomitant reduction of NADP to NADPH.</text>
</comment>
<evidence type="ECO:0000256" key="7">
    <source>
        <dbReference type="PIRSR" id="PIRSR000109-2"/>
    </source>
</evidence>
<organism evidence="11 12">
    <name type="scientific">Periweissella cryptocerci</name>
    <dbReference type="NCBI Taxonomy" id="2506420"/>
    <lineage>
        <taxon>Bacteria</taxon>
        <taxon>Bacillati</taxon>
        <taxon>Bacillota</taxon>
        <taxon>Bacilli</taxon>
        <taxon>Lactobacillales</taxon>
        <taxon>Lactobacillaceae</taxon>
        <taxon>Periweissella</taxon>
    </lineage>
</organism>
<feature type="binding site" evidence="8">
    <location>
        <begin position="75"/>
        <end position="77"/>
    </location>
    <ligand>
        <name>NADP(+)</name>
        <dbReference type="ChEBI" id="CHEBI:58349"/>
    </ligand>
</feature>
<feature type="binding site" description="in other chain" evidence="7">
    <location>
        <position position="291"/>
    </location>
    <ligand>
        <name>substrate</name>
        <note>ligand shared between dimeric partners</note>
    </ligand>
</feature>
<dbReference type="PANTHER" id="PTHR11811">
    <property type="entry name" value="6-PHOSPHOGLUCONATE DEHYDROGENASE"/>
    <property type="match status" value="1"/>
</dbReference>
<name>A0A4P6YUB1_9LACO</name>
<feature type="binding site" description="in other chain" evidence="7">
    <location>
        <begin position="188"/>
        <end position="189"/>
    </location>
    <ligand>
        <name>substrate</name>
        <note>ligand shared between dimeric partners</note>
    </ligand>
</feature>